<feature type="compositionally biased region" description="Basic residues" evidence="8">
    <location>
        <begin position="1"/>
        <end position="12"/>
    </location>
</feature>
<dbReference type="VEuPathDB" id="FungiDB:Z519_03121"/>
<reference evidence="11" key="1">
    <citation type="submission" date="2015-01" db="EMBL/GenBank/DDBJ databases">
        <title>The Genome Sequence of Cladophialophora bantiana CBS 173.52.</title>
        <authorList>
            <consortium name="The Broad Institute Genomics Platform"/>
            <person name="Cuomo C."/>
            <person name="de Hoog S."/>
            <person name="Gorbushina A."/>
            <person name="Stielow B."/>
            <person name="Teixiera M."/>
            <person name="Abouelleil A."/>
            <person name="Chapman S.B."/>
            <person name="Priest M."/>
            <person name="Young S.K."/>
            <person name="Wortman J."/>
            <person name="Nusbaum C."/>
            <person name="Birren B."/>
        </authorList>
    </citation>
    <scope>NUCLEOTIDE SEQUENCE [LARGE SCALE GENOMIC DNA]</scope>
    <source>
        <strain evidence="11">CBS 173.52</strain>
    </source>
</reference>
<dbReference type="Pfam" id="PF00270">
    <property type="entry name" value="DEAD"/>
    <property type="match status" value="1"/>
</dbReference>
<proteinExistence type="predicted"/>
<dbReference type="PANTHER" id="PTHR47960">
    <property type="entry name" value="DEAD-BOX ATP-DEPENDENT RNA HELICASE 50"/>
    <property type="match status" value="1"/>
</dbReference>
<evidence type="ECO:0000256" key="8">
    <source>
        <dbReference type="SAM" id="MobiDB-lite"/>
    </source>
</evidence>
<dbReference type="InterPro" id="IPR011545">
    <property type="entry name" value="DEAD/DEAH_box_helicase_dom"/>
</dbReference>
<dbReference type="RefSeq" id="XP_016622724.1">
    <property type="nucleotide sequence ID" value="XM_016760874.1"/>
</dbReference>
<comment type="catalytic activity">
    <reaction evidence="7">
        <text>ATP + H2O = ADP + phosphate + H(+)</text>
        <dbReference type="Rhea" id="RHEA:13065"/>
        <dbReference type="ChEBI" id="CHEBI:15377"/>
        <dbReference type="ChEBI" id="CHEBI:15378"/>
        <dbReference type="ChEBI" id="CHEBI:30616"/>
        <dbReference type="ChEBI" id="CHEBI:43474"/>
        <dbReference type="ChEBI" id="CHEBI:456216"/>
        <dbReference type="EC" id="3.6.4.13"/>
    </reaction>
</comment>
<feature type="compositionally biased region" description="Basic and acidic residues" evidence="8">
    <location>
        <begin position="234"/>
        <end position="261"/>
    </location>
</feature>
<feature type="compositionally biased region" description="Basic and acidic residues" evidence="8">
    <location>
        <begin position="21"/>
        <end position="34"/>
    </location>
</feature>
<dbReference type="OrthoDB" id="10256233at2759"/>
<gene>
    <name evidence="11" type="ORF">Z519_03121</name>
</gene>
<dbReference type="Gene3D" id="3.40.50.300">
    <property type="entry name" value="P-loop containing nucleotide triphosphate hydrolases"/>
    <property type="match status" value="2"/>
</dbReference>
<dbReference type="Pfam" id="PF00271">
    <property type="entry name" value="Helicase_C"/>
    <property type="match status" value="1"/>
</dbReference>
<keyword evidence="3" id="KW-0378">Hydrolase</keyword>
<evidence type="ECO:0000256" key="3">
    <source>
        <dbReference type="ARBA" id="ARBA00022801"/>
    </source>
</evidence>
<dbReference type="EMBL" id="KN846983">
    <property type="protein sequence ID" value="KIW96055.1"/>
    <property type="molecule type" value="Genomic_DNA"/>
</dbReference>
<evidence type="ECO:0000259" key="10">
    <source>
        <dbReference type="PROSITE" id="PS51194"/>
    </source>
</evidence>
<evidence type="ECO:0000256" key="4">
    <source>
        <dbReference type="ARBA" id="ARBA00022806"/>
    </source>
</evidence>
<evidence type="ECO:0000256" key="7">
    <source>
        <dbReference type="ARBA" id="ARBA00047984"/>
    </source>
</evidence>
<dbReference type="PROSITE" id="PS51194">
    <property type="entry name" value="HELICASE_CTER"/>
    <property type="match status" value="1"/>
</dbReference>
<dbReference type="GO" id="GO:0016787">
    <property type="term" value="F:hydrolase activity"/>
    <property type="evidence" value="ECO:0007669"/>
    <property type="project" value="UniProtKB-KW"/>
</dbReference>
<dbReference type="InterPro" id="IPR014001">
    <property type="entry name" value="Helicase_ATP-bd"/>
</dbReference>
<dbReference type="SMART" id="SM00490">
    <property type="entry name" value="HELICc"/>
    <property type="match status" value="1"/>
</dbReference>
<keyword evidence="12" id="KW-1185">Reference proteome</keyword>
<feature type="domain" description="Helicase ATP-binding" evidence="9">
    <location>
        <begin position="198"/>
        <end position="414"/>
    </location>
</feature>
<feature type="region of interest" description="Disordered" evidence="8">
    <location>
        <begin position="81"/>
        <end position="108"/>
    </location>
</feature>
<feature type="region of interest" description="Disordered" evidence="8">
    <location>
        <begin position="1"/>
        <end position="35"/>
    </location>
</feature>
<feature type="region of interest" description="Disordered" evidence="8">
    <location>
        <begin position="545"/>
        <end position="565"/>
    </location>
</feature>
<dbReference type="EC" id="3.6.4.13" evidence="1"/>
<feature type="domain" description="Helicase C-terminal" evidence="10">
    <location>
        <begin position="462"/>
        <end position="645"/>
    </location>
</feature>
<dbReference type="PROSITE" id="PS51192">
    <property type="entry name" value="HELICASE_ATP_BIND_1"/>
    <property type="match status" value="1"/>
</dbReference>
<dbReference type="GeneID" id="27696049"/>
<evidence type="ECO:0000256" key="1">
    <source>
        <dbReference type="ARBA" id="ARBA00012552"/>
    </source>
</evidence>
<sequence length="645" mass="72069">MASAMRQRRKPSRMTLTQDVGKTDTGRRATKRDIAGPFAAMNQTVARLPVARRPRAIPSRVRMALRSRIKERATVTQLQPKTISPAGEHGDRAVASISSKEKEKKDKDERPLFHALKMQQILTPLSYGQRTKLKQQMEKIVSFEELGLMPSVVDSIYTQVLPHLTEYTPTPIQKLAIPALLSRKGEFQKQKHVDADGNPAPNKYKSFLLAAETGSGKTLAYLLPVINAVKQQEEVDRNAELEREGRATKEREEREENRVFEAEPSETDESPPNQSMGRPRALILLPSSELVAQVTKVVKVISHTVKYRSAGISSSNTPTVIRNRLFNPNGIDILVSSPHLIASIAKKEPNILSRIQYLVIDEADSLFDRSFSETTCEIIDRAAPSLKQLILCSATIPNSLDRFIDKRFPDCRRIVTPKLHTIPRRVQLGAVDIDKDPYRGSRDLACADVIWTLGKAVHEDLNPKNTVKHILVFVNEREKAEEVARFLVSKGIEAVALTRDTTEQRQAEILATFTSVDRVEGSSKPSPSPPAASKKLFKDFVPFDRSSTPSTSGSSPTQTPRPTRHLPDVKVLVTTDLGSRGVDTLAVRHVVLYDVPHTTVDFVHRLGRMGRMNRRGRGIVLMGGKDRKDVIREVREAMFRGQALI</sequence>
<dbReference type="Proteomes" id="UP000053789">
    <property type="component" value="Unassembled WGS sequence"/>
</dbReference>
<keyword evidence="4" id="KW-0347">Helicase</keyword>
<keyword evidence="6" id="KW-0694">RNA-binding</keyword>
<evidence type="ECO:0000256" key="6">
    <source>
        <dbReference type="ARBA" id="ARBA00022884"/>
    </source>
</evidence>
<dbReference type="InterPro" id="IPR001650">
    <property type="entry name" value="Helicase_C-like"/>
</dbReference>
<feature type="region of interest" description="Disordered" evidence="8">
    <location>
        <begin position="234"/>
        <end position="278"/>
    </location>
</feature>
<evidence type="ECO:0000259" key="9">
    <source>
        <dbReference type="PROSITE" id="PS51192"/>
    </source>
</evidence>
<dbReference type="InterPro" id="IPR027417">
    <property type="entry name" value="P-loop_NTPase"/>
</dbReference>
<dbReference type="SUPFAM" id="SSF52540">
    <property type="entry name" value="P-loop containing nucleoside triphosphate hydrolases"/>
    <property type="match status" value="1"/>
</dbReference>
<evidence type="ECO:0000313" key="11">
    <source>
        <dbReference type="EMBL" id="KIW96055.1"/>
    </source>
</evidence>
<keyword evidence="2" id="KW-0547">Nucleotide-binding</keyword>
<dbReference type="AlphaFoldDB" id="A0A0D2HYS4"/>
<accession>A0A0D2HYS4</accession>
<name>A0A0D2HYS4_CLAB1</name>
<dbReference type="GO" id="GO:0003724">
    <property type="term" value="F:RNA helicase activity"/>
    <property type="evidence" value="ECO:0007669"/>
    <property type="project" value="UniProtKB-EC"/>
</dbReference>
<keyword evidence="5" id="KW-0067">ATP-binding</keyword>
<dbReference type="GO" id="GO:0003723">
    <property type="term" value="F:RNA binding"/>
    <property type="evidence" value="ECO:0007669"/>
    <property type="project" value="UniProtKB-KW"/>
</dbReference>
<organism evidence="11 12">
    <name type="scientific">Cladophialophora bantiana (strain ATCC 10958 / CBS 173.52 / CDC B-1940 / NIH 8579)</name>
    <name type="common">Xylohypha bantiana</name>
    <dbReference type="NCBI Taxonomy" id="1442370"/>
    <lineage>
        <taxon>Eukaryota</taxon>
        <taxon>Fungi</taxon>
        <taxon>Dikarya</taxon>
        <taxon>Ascomycota</taxon>
        <taxon>Pezizomycotina</taxon>
        <taxon>Eurotiomycetes</taxon>
        <taxon>Chaetothyriomycetidae</taxon>
        <taxon>Chaetothyriales</taxon>
        <taxon>Herpotrichiellaceae</taxon>
        <taxon>Cladophialophora</taxon>
    </lineage>
</organism>
<dbReference type="SMART" id="SM00487">
    <property type="entry name" value="DEXDc"/>
    <property type="match status" value="1"/>
</dbReference>
<evidence type="ECO:0000256" key="5">
    <source>
        <dbReference type="ARBA" id="ARBA00022840"/>
    </source>
</evidence>
<evidence type="ECO:0000256" key="2">
    <source>
        <dbReference type="ARBA" id="ARBA00022741"/>
    </source>
</evidence>
<evidence type="ECO:0000313" key="12">
    <source>
        <dbReference type="Proteomes" id="UP000053789"/>
    </source>
</evidence>
<protein>
    <recommendedName>
        <fullName evidence="1">RNA helicase</fullName>
        <ecNumber evidence="1">3.6.4.13</ecNumber>
    </recommendedName>
</protein>
<feature type="compositionally biased region" description="Low complexity" evidence="8">
    <location>
        <begin position="545"/>
        <end position="561"/>
    </location>
</feature>
<feature type="compositionally biased region" description="Basic and acidic residues" evidence="8">
    <location>
        <begin position="99"/>
        <end position="108"/>
    </location>
</feature>
<dbReference type="GO" id="GO:0005524">
    <property type="term" value="F:ATP binding"/>
    <property type="evidence" value="ECO:0007669"/>
    <property type="project" value="UniProtKB-KW"/>
</dbReference>
<dbReference type="HOGENOM" id="CLU_003041_18_0_1"/>